<dbReference type="AlphaFoldDB" id="A0A7W2AIW1"/>
<accession>A0A7W2AIW1</accession>
<organism evidence="1 2">
    <name type="scientific">Thermoactinomyces daqus</name>
    <dbReference type="NCBI Taxonomy" id="1329516"/>
    <lineage>
        <taxon>Bacteria</taxon>
        <taxon>Bacillati</taxon>
        <taxon>Bacillota</taxon>
        <taxon>Bacilli</taxon>
        <taxon>Bacillales</taxon>
        <taxon>Thermoactinomycetaceae</taxon>
        <taxon>Thermoactinomyces</taxon>
    </lineage>
</organism>
<dbReference type="EMBL" id="JACEIP010000056">
    <property type="protein sequence ID" value="MBA4544662.1"/>
    <property type="molecule type" value="Genomic_DNA"/>
</dbReference>
<sequence>MIKLQVLGQPDQVKSFLQDIRQRPQIELHQEGMQEMADENGICVTCEVDLQPSSRIKIVHLSTQDGGEIRMPLQDLIYAEIEEGRKILAGKSFDIFSDRKKEPEIMAHTK</sequence>
<dbReference type="RefSeq" id="WP_033102417.1">
    <property type="nucleotide sequence ID" value="NZ_JACEIP010000056.1"/>
</dbReference>
<comment type="caution">
    <text evidence="1">The sequence shown here is derived from an EMBL/GenBank/DDBJ whole genome shotgun (WGS) entry which is preliminary data.</text>
</comment>
<evidence type="ECO:0000313" key="1">
    <source>
        <dbReference type="EMBL" id="MBA4544662.1"/>
    </source>
</evidence>
<keyword evidence="2" id="KW-1185">Reference proteome</keyword>
<evidence type="ECO:0000313" key="2">
    <source>
        <dbReference type="Proteomes" id="UP000530514"/>
    </source>
</evidence>
<proteinExistence type="predicted"/>
<dbReference type="OrthoDB" id="2990390at2"/>
<gene>
    <name evidence="1" type="ORF">H1164_17690</name>
</gene>
<reference evidence="1 2" key="1">
    <citation type="submission" date="2020-07" db="EMBL/GenBank/DDBJ databases">
        <authorList>
            <person name="Feng H."/>
        </authorList>
    </citation>
    <scope>NUCLEOTIDE SEQUENCE [LARGE SCALE GENOMIC DNA]</scope>
    <source>
        <strain evidence="2">s-11</strain>
    </source>
</reference>
<name>A0A7W2AIW1_9BACL</name>
<protein>
    <submittedName>
        <fullName evidence="1">Uncharacterized protein</fullName>
    </submittedName>
</protein>
<dbReference type="Proteomes" id="UP000530514">
    <property type="component" value="Unassembled WGS sequence"/>
</dbReference>